<evidence type="ECO:0000313" key="7">
    <source>
        <dbReference type="EMBL" id="ASN27323.1"/>
    </source>
</evidence>
<evidence type="ECO:0000256" key="2">
    <source>
        <dbReference type="ARBA" id="ARBA00023015"/>
    </source>
</evidence>
<keyword evidence="3 5" id="KW-0238">DNA-binding</keyword>
<dbReference type="InterPro" id="IPR003012">
    <property type="entry name" value="Tet_transcr_reg_TetR"/>
</dbReference>
<dbReference type="RefSeq" id="WP_039648321.1">
    <property type="nucleotide sequence ID" value="NZ_CP021080.1"/>
</dbReference>
<dbReference type="InterPro" id="IPR009057">
    <property type="entry name" value="Homeodomain-like_sf"/>
</dbReference>
<reference evidence="7 8" key="1">
    <citation type="submission" date="2017-07" db="EMBL/GenBank/DDBJ databases">
        <title>Genome sequence of Streptomyces pluripotens MUSC 137T.</title>
        <authorList>
            <person name="Ser H.-L."/>
            <person name="Lee L.-H."/>
        </authorList>
    </citation>
    <scope>NUCLEOTIDE SEQUENCE [LARGE SCALE GENOMIC DNA]</scope>
    <source>
        <strain evidence="7 8">MUSC 137</strain>
    </source>
</reference>
<dbReference type="InterPro" id="IPR004111">
    <property type="entry name" value="Repressor_TetR_C"/>
</dbReference>
<dbReference type="PROSITE" id="PS50977">
    <property type="entry name" value="HTH_TETR_2"/>
    <property type="match status" value="1"/>
</dbReference>
<dbReference type="OrthoDB" id="329481at2"/>
<dbReference type="SUPFAM" id="SSF48498">
    <property type="entry name" value="Tetracyclin repressor-like, C-terminal domain"/>
    <property type="match status" value="1"/>
</dbReference>
<protein>
    <submittedName>
        <fullName evidence="7">TetR family transcriptional regulator</fullName>
    </submittedName>
</protein>
<dbReference type="GO" id="GO:0000976">
    <property type="term" value="F:transcription cis-regulatory region binding"/>
    <property type="evidence" value="ECO:0007669"/>
    <property type="project" value="TreeGrafter"/>
</dbReference>
<dbReference type="GO" id="GO:0003700">
    <property type="term" value="F:DNA-binding transcription factor activity"/>
    <property type="evidence" value="ECO:0007669"/>
    <property type="project" value="TreeGrafter"/>
</dbReference>
<dbReference type="STRING" id="1355015.LK06_027340"/>
<dbReference type="InterPro" id="IPR001647">
    <property type="entry name" value="HTH_TetR"/>
</dbReference>
<proteinExistence type="predicted"/>
<keyword evidence="8" id="KW-1185">Reference proteome</keyword>
<evidence type="ECO:0000256" key="5">
    <source>
        <dbReference type="PROSITE-ProRule" id="PRU00335"/>
    </source>
</evidence>
<dbReference type="SUPFAM" id="SSF46689">
    <property type="entry name" value="Homeodomain-like"/>
    <property type="match status" value="1"/>
</dbReference>
<evidence type="ECO:0000256" key="4">
    <source>
        <dbReference type="ARBA" id="ARBA00023163"/>
    </source>
</evidence>
<dbReference type="PRINTS" id="PR00455">
    <property type="entry name" value="HTHTETR"/>
</dbReference>
<evidence type="ECO:0000313" key="8">
    <source>
        <dbReference type="Proteomes" id="UP000031501"/>
    </source>
</evidence>
<dbReference type="Pfam" id="PF00440">
    <property type="entry name" value="TetR_N"/>
    <property type="match status" value="1"/>
</dbReference>
<dbReference type="Pfam" id="PF02909">
    <property type="entry name" value="TetR_C_1"/>
    <property type="match status" value="1"/>
</dbReference>
<dbReference type="KEGG" id="splu:LK06_027340"/>
<keyword evidence="1" id="KW-0678">Repressor</keyword>
<dbReference type="Gene3D" id="1.10.357.10">
    <property type="entry name" value="Tetracycline Repressor, domain 2"/>
    <property type="match status" value="1"/>
</dbReference>
<accession>A0A221P4X5</accession>
<gene>
    <name evidence="7" type="ORF">LK07_28510</name>
</gene>
<dbReference type="PRINTS" id="PR00400">
    <property type="entry name" value="TETREPRESSOR"/>
</dbReference>
<dbReference type="GO" id="GO:0046677">
    <property type="term" value="P:response to antibiotic"/>
    <property type="evidence" value="ECO:0007669"/>
    <property type="project" value="InterPro"/>
</dbReference>
<evidence type="ECO:0000256" key="1">
    <source>
        <dbReference type="ARBA" id="ARBA00022491"/>
    </source>
</evidence>
<feature type="DNA-binding region" description="H-T-H motif" evidence="5">
    <location>
        <begin position="39"/>
        <end position="58"/>
    </location>
</feature>
<keyword evidence="2" id="KW-0805">Transcription regulation</keyword>
<dbReference type="InterPro" id="IPR050109">
    <property type="entry name" value="HTH-type_TetR-like_transc_reg"/>
</dbReference>
<dbReference type="EMBL" id="CP022433">
    <property type="protein sequence ID" value="ASN27323.1"/>
    <property type="molecule type" value="Genomic_DNA"/>
</dbReference>
<dbReference type="InterPro" id="IPR036271">
    <property type="entry name" value="Tet_transcr_reg_TetR-rel_C_sf"/>
</dbReference>
<dbReference type="Gene3D" id="1.10.10.60">
    <property type="entry name" value="Homeodomain-like"/>
    <property type="match status" value="1"/>
</dbReference>
<name>A0A221P4X5_9ACTN</name>
<dbReference type="AlphaFoldDB" id="A0A221P4X5"/>
<evidence type="ECO:0000256" key="3">
    <source>
        <dbReference type="ARBA" id="ARBA00023125"/>
    </source>
</evidence>
<sequence length="228" mass="24555">MAARESRTPARHRDQPLSRQSVLRAAVDLADEAGVGALTMRRLAERLGVEAMSLYHHVANKEAILDGMVDAVFDEVDLPPAGLDWKAAMRQRAVSMRAALARHPWAIGLMESRANPGPGTLRHHDAVIGALRSGGFGVAGAAHAFSVLDSYVYGFALQETSLPFESSGGDLDELAEAVLGTMSPGDFPHLTEMIVGHTMKPGYAYADEFAIGLDLILDGLELRRALWQ</sequence>
<organism evidence="7 8">
    <name type="scientific">Streptomyces pluripotens</name>
    <dbReference type="NCBI Taxonomy" id="1355015"/>
    <lineage>
        <taxon>Bacteria</taxon>
        <taxon>Bacillati</taxon>
        <taxon>Actinomycetota</taxon>
        <taxon>Actinomycetes</taxon>
        <taxon>Kitasatosporales</taxon>
        <taxon>Streptomycetaceae</taxon>
        <taxon>Streptomyces</taxon>
    </lineage>
</organism>
<dbReference type="PANTHER" id="PTHR30055">
    <property type="entry name" value="HTH-TYPE TRANSCRIPTIONAL REGULATOR RUTR"/>
    <property type="match status" value="1"/>
</dbReference>
<keyword evidence="4" id="KW-0804">Transcription</keyword>
<dbReference type="PANTHER" id="PTHR30055:SF151">
    <property type="entry name" value="TRANSCRIPTIONAL REGULATORY PROTEIN"/>
    <property type="match status" value="1"/>
</dbReference>
<dbReference type="Proteomes" id="UP000031501">
    <property type="component" value="Chromosome"/>
</dbReference>
<dbReference type="GO" id="GO:0045892">
    <property type="term" value="P:negative regulation of DNA-templated transcription"/>
    <property type="evidence" value="ECO:0007669"/>
    <property type="project" value="InterPro"/>
</dbReference>
<evidence type="ECO:0000259" key="6">
    <source>
        <dbReference type="PROSITE" id="PS50977"/>
    </source>
</evidence>
<feature type="domain" description="HTH tetR-type" evidence="6">
    <location>
        <begin position="16"/>
        <end position="76"/>
    </location>
</feature>